<dbReference type="EMBL" id="JAGSOW010000002">
    <property type="protein sequence ID" value="MDC3735425.1"/>
    <property type="molecule type" value="Genomic_DNA"/>
</dbReference>
<dbReference type="RefSeq" id="WP_122232351.1">
    <property type="nucleotide sequence ID" value="NZ_JAGSOW010000002.1"/>
</dbReference>
<organism evidence="1 2">
    <name type="scientific">Pseudomonas syringae pv. syringae</name>
    <dbReference type="NCBI Taxonomy" id="321"/>
    <lineage>
        <taxon>Bacteria</taxon>
        <taxon>Pseudomonadati</taxon>
        <taxon>Pseudomonadota</taxon>
        <taxon>Gammaproteobacteria</taxon>
        <taxon>Pseudomonadales</taxon>
        <taxon>Pseudomonadaceae</taxon>
        <taxon>Pseudomonas</taxon>
        <taxon>Pseudomonas syringae</taxon>
    </lineage>
</organism>
<evidence type="ECO:0000313" key="1">
    <source>
        <dbReference type="EMBL" id="MDC3735425.1"/>
    </source>
</evidence>
<comment type="caution">
    <text evidence="1">The sequence shown here is derived from an EMBL/GenBank/DDBJ whole genome shotgun (WGS) entry which is preliminary data.</text>
</comment>
<proteinExistence type="predicted"/>
<gene>
    <name evidence="1" type="ORF">KDL27_06480</name>
</gene>
<dbReference type="Proteomes" id="UP001220207">
    <property type="component" value="Unassembled WGS sequence"/>
</dbReference>
<reference evidence="1" key="1">
    <citation type="submission" date="2021-04" db="EMBL/GenBank/DDBJ databases">
        <title>Genome Sequence and Comparative Genome Analysis of Pseudomonas syringae pv. syringae strains EC33 and LMG5496 isolated from Citrus plants from Tunisia and Greece.</title>
        <authorList>
            <person name="Abdellatif E."/>
            <person name="Baeyen S."/>
        </authorList>
    </citation>
    <scope>NUCLEOTIDE SEQUENCE</scope>
    <source>
        <strain evidence="1">LMG 5496</strain>
    </source>
</reference>
<name>A0AB35JPV2_PSESY</name>
<sequence length="190" mass="21717">MFKTIFSKLFNTCSTPISVSHPLETPTEVQNPQPDIVTYYKTVIFSSPFIRDSGREAVLSDFMQEVKLKDGELLSLEEKRSLGINTRLKITRELYEVLTPAGIDFGPKKVLESLYLKATSNHNRHRDITRMKGLGIKQYSPMSSGDERDCDWCNLMDGKLISVEVDFVKLIEENCTCDYCRCTLEAKINF</sequence>
<evidence type="ECO:0000313" key="2">
    <source>
        <dbReference type="Proteomes" id="UP001220207"/>
    </source>
</evidence>
<accession>A0AB35JPV2</accession>
<protein>
    <submittedName>
        <fullName evidence="1">Uncharacterized protein</fullName>
    </submittedName>
</protein>
<dbReference type="AlphaFoldDB" id="A0AB35JPV2"/>